<evidence type="ECO:0008006" key="3">
    <source>
        <dbReference type="Google" id="ProtNLM"/>
    </source>
</evidence>
<reference evidence="1" key="1">
    <citation type="submission" date="2021-02" db="EMBL/GenBank/DDBJ databases">
        <authorList>
            <person name="Nowell W R."/>
        </authorList>
    </citation>
    <scope>NUCLEOTIDE SEQUENCE</scope>
</reference>
<feature type="non-terminal residue" evidence="1">
    <location>
        <position position="67"/>
    </location>
</feature>
<dbReference type="AlphaFoldDB" id="A0A8S3CD70"/>
<comment type="caution">
    <text evidence="1">The sequence shown here is derived from an EMBL/GenBank/DDBJ whole genome shotgun (WGS) entry which is preliminary data.</text>
</comment>
<dbReference type="Proteomes" id="UP000681720">
    <property type="component" value="Unassembled WGS sequence"/>
</dbReference>
<dbReference type="Gene3D" id="1.25.10.10">
    <property type="entry name" value="Leucine-rich Repeat Variant"/>
    <property type="match status" value="1"/>
</dbReference>
<name>A0A8S3CD70_9BILA</name>
<evidence type="ECO:0000313" key="2">
    <source>
        <dbReference type="Proteomes" id="UP000681720"/>
    </source>
</evidence>
<protein>
    <recommendedName>
        <fullName evidence="3">HEAT repeat domain-containing protein</fullName>
    </recommendedName>
</protein>
<proteinExistence type="predicted"/>
<gene>
    <name evidence="1" type="ORF">GIL414_LOCUS51850</name>
</gene>
<accession>A0A8S3CD70</accession>
<dbReference type="EMBL" id="CAJOBJ010176241">
    <property type="protein sequence ID" value="CAF4901300.1"/>
    <property type="molecule type" value="Genomic_DNA"/>
</dbReference>
<sequence>MGDKTFGDRSKVCETLGTMGKKAATNEVISALIFAMGDTEIRWNACAALVNIGEKVVTTVIDILINA</sequence>
<dbReference type="InterPro" id="IPR011989">
    <property type="entry name" value="ARM-like"/>
</dbReference>
<evidence type="ECO:0000313" key="1">
    <source>
        <dbReference type="EMBL" id="CAF4901300.1"/>
    </source>
</evidence>
<organism evidence="1 2">
    <name type="scientific">Rotaria magnacalcarata</name>
    <dbReference type="NCBI Taxonomy" id="392030"/>
    <lineage>
        <taxon>Eukaryota</taxon>
        <taxon>Metazoa</taxon>
        <taxon>Spiralia</taxon>
        <taxon>Gnathifera</taxon>
        <taxon>Rotifera</taxon>
        <taxon>Eurotatoria</taxon>
        <taxon>Bdelloidea</taxon>
        <taxon>Philodinida</taxon>
        <taxon>Philodinidae</taxon>
        <taxon>Rotaria</taxon>
    </lineage>
</organism>